<evidence type="ECO:0000313" key="2">
    <source>
        <dbReference type="Proteomes" id="UP000382040"/>
    </source>
</evidence>
<name>A0A5E5BYM1_9BURK</name>
<organism evidence="1 2">
    <name type="scientific">Pandoraea bronchicola</name>
    <dbReference type="NCBI Taxonomy" id="2508287"/>
    <lineage>
        <taxon>Bacteria</taxon>
        <taxon>Pseudomonadati</taxon>
        <taxon>Pseudomonadota</taxon>
        <taxon>Betaproteobacteria</taxon>
        <taxon>Burkholderiales</taxon>
        <taxon>Burkholderiaceae</taxon>
        <taxon>Pandoraea</taxon>
    </lineage>
</organism>
<accession>A0A5E5BYM1</accession>
<sequence length="62" mass="6869">MARGYRRIFSHPDYNRRLWLRTRSADPAGVTKATVASARGLVTQAAFAAWCHIPPVGTFTPP</sequence>
<keyword evidence="2" id="KW-1185">Reference proteome</keyword>
<proteinExistence type="predicted"/>
<dbReference type="EMBL" id="CABPST010000014">
    <property type="protein sequence ID" value="VVE90222.1"/>
    <property type="molecule type" value="Genomic_DNA"/>
</dbReference>
<dbReference type="AlphaFoldDB" id="A0A5E5BYM1"/>
<reference evidence="1 2" key="1">
    <citation type="submission" date="2019-08" db="EMBL/GenBank/DDBJ databases">
        <authorList>
            <person name="Peeters C."/>
        </authorList>
    </citation>
    <scope>NUCLEOTIDE SEQUENCE [LARGE SCALE GENOMIC DNA]</scope>
    <source>
        <strain evidence="1 2">LMG 20603</strain>
    </source>
</reference>
<evidence type="ECO:0000313" key="1">
    <source>
        <dbReference type="EMBL" id="VVE90222.1"/>
    </source>
</evidence>
<protein>
    <submittedName>
        <fullName evidence="1">Uncharacterized protein</fullName>
    </submittedName>
</protein>
<dbReference type="Proteomes" id="UP000382040">
    <property type="component" value="Unassembled WGS sequence"/>
</dbReference>
<gene>
    <name evidence="1" type="ORF">PBR20603_04203</name>
</gene>